<dbReference type="AlphaFoldDB" id="A0A816B9Q1"/>
<evidence type="ECO:0000256" key="1">
    <source>
        <dbReference type="ARBA" id="ARBA00010515"/>
    </source>
</evidence>
<dbReference type="Gene3D" id="3.40.50.1820">
    <property type="entry name" value="alpha/beta hydrolase"/>
    <property type="match status" value="1"/>
</dbReference>
<dbReference type="PROSITE" id="PS01173">
    <property type="entry name" value="LIPASE_GDXG_HIS"/>
    <property type="match status" value="1"/>
</dbReference>
<dbReference type="Pfam" id="PF07859">
    <property type="entry name" value="Abhydrolase_3"/>
    <property type="match status" value="1"/>
</dbReference>
<dbReference type="InterPro" id="IPR050300">
    <property type="entry name" value="GDXG_lipolytic_enzyme"/>
</dbReference>
<organism evidence="4 5">
    <name type="scientific">Adineta ricciae</name>
    <name type="common">Rotifer</name>
    <dbReference type="NCBI Taxonomy" id="249248"/>
    <lineage>
        <taxon>Eukaryota</taxon>
        <taxon>Metazoa</taxon>
        <taxon>Spiralia</taxon>
        <taxon>Gnathifera</taxon>
        <taxon>Rotifera</taxon>
        <taxon>Eurotatoria</taxon>
        <taxon>Bdelloidea</taxon>
        <taxon>Adinetida</taxon>
        <taxon>Adinetidae</taxon>
        <taxon>Adineta</taxon>
    </lineage>
</organism>
<dbReference type="EMBL" id="CAJNOR010006958">
    <property type="protein sequence ID" value="CAF1607639.1"/>
    <property type="molecule type" value="Genomic_DNA"/>
</dbReference>
<feature type="domain" description="Alpha/beta hydrolase fold-3" evidence="3">
    <location>
        <begin position="83"/>
        <end position="203"/>
    </location>
</feature>
<comment type="similarity">
    <text evidence="1">Belongs to the 'GDXG' lipolytic enzyme family.</text>
</comment>
<keyword evidence="5" id="KW-1185">Reference proteome</keyword>
<gene>
    <name evidence="4" type="ORF">XAT740_LOCUS48476</name>
</gene>
<feature type="non-terminal residue" evidence="4">
    <location>
        <position position="210"/>
    </location>
</feature>
<evidence type="ECO:0000259" key="3">
    <source>
        <dbReference type="Pfam" id="PF07859"/>
    </source>
</evidence>
<protein>
    <recommendedName>
        <fullName evidence="3">Alpha/beta hydrolase fold-3 domain-containing protein</fullName>
    </recommendedName>
</protein>
<evidence type="ECO:0000256" key="2">
    <source>
        <dbReference type="ARBA" id="ARBA00022801"/>
    </source>
</evidence>
<sequence length="210" mass="23814">MADGKDIDSDIQQWQNIMQETYTSLCPFDSTSIDDLRRVTALVRAPWTEGGPIMQRIEEKHVGTYSTRIRLYYPNHDQACPVLIYIHGGGYTIFNLDTHDRLMREYASRANVVVVGVDYSLSPEVKYPRAINEIVSVIQWLREQNATDLSIDVNRMAIGGDSAGANLTVATNLRLRALNEPVLVAQLLNYGVYDRVRPTSDSYVRYNDPK</sequence>
<dbReference type="GO" id="GO:0016787">
    <property type="term" value="F:hydrolase activity"/>
    <property type="evidence" value="ECO:0007669"/>
    <property type="project" value="UniProtKB-KW"/>
</dbReference>
<dbReference type="PANTHER" id="PTHR48081">
    <property type="entry name" value="AB HYDROLASE SUPERFAMILY PROTEIN C4A8.06C"/>
    <property type="match status" value="1"/>
</dbReference>
<comment type="caution">
    <text evidence="4">The sequence shown here is derived from an EMBL/GenBank/DDBJ whole genome shotgun (WGS) entry which is preliminary data.</text>
</comment>
<dbReference type="InterPro" id="IPR013094">
    <property type="entry name" value="AB_hydrolase_3"/>
</dbReference>
<dbReference type="SUPFAM" id="SSF53474">
    <property type="entry name" value="alpha/beta-Hydrolases"/>
    <property type="match status" value="1"/>
</dbReference>
<proteinExistence type="inferred from homology"/>
<reference evidence="4" key="1">
    <citation type="submission" date="2021-02" db="EMBL/GenBank/DDBJ databases">
        <authorList>
            <person name="Nowell W R."/>
        </authorList>
    </citation>
    <scope>NUCLEOTIDE SEQUENCE</scope>
</reference>
<evidence type="ECO:0000313" key="4">
    <source>
        <dbReference type="EMBL" id="CAF1607639.1"/>
    </source>
</evidence>
<accession>A0A816B9Q1</accession>
<dbReference type="PANTHER" id="PTHR48081:SF8">
    <property type="entry name" value="ALPHA_BETA HYDROLASE FOLD-3 DOMAIN-CONTAINING PROTEIN-RELATED"/>
    <property type="match status" value="1"/>
</dbReference>
<dbReference type="Proteomes" id="UP000663828">
    <property type="component" value="Unassembled WGS sequence"/>
</dbReference>
<dbReference type="InterPro" id="IPR029058">
    <property type="entry name" value="AB_hydrolase_fold"/>
</dbReference>
<keyword evidence="2" id="KW-0378">Hydrolase</keyword>
<evidence type="ECO:0000313" key="5">
    <source>
        <dbReference type="Proteomes" id="UP000663828"/>
    </source>
</evidence>
<name>A0A816B9Q1_ADIRI</name>
<dbReference type="InterPro" id="IPR002168">
    <property type="entry name" value="Lipase_GDXG_HIS_AS"/>
</dbReference>